<keyword evidence="1" id="KW-0175">Coiled coil</keyword>
<organism evidence="3 4">
    <name type="scientific">Coemansia spiralis</name>
    <dbReference type="NCBI Taxonomy" id="417178"/>
    <lineage>
        <taxon>Eukaryota</taxon>
        <taxon>Fungi</taxon>
        <taxon>Fungi incertae sedis</taxon>
        <taxon>Zoopagomycota</taxon>
        <taxon>Kickxellomycotina</taxon>
        <taxon>Kickxellomycetes</taxon>
        <taxon>Kickxellales</taxon>
        <taxon>Kickxellaceae</taxon>
        <taxon>Coemansia</taxon>
    </lineage>
</organism>
<dbReference type="EMBL" id="JANBTW010000074">
    <property type="protein sequence ID" value="KAJ2672928.1"/>
    <property type="molecule type" value="Genomic_DNA"/>
</dbReference>
<feature type="region of interest" description="Disordered" evidence="2">
    <location>
        <begin position="116"/>
        <end position="152"/>
    </location>
</feature>
<evidence type="ECO:0000313" key="3">
    <source>
        <dbReference type="EMBL" id="KAJ2672928.1"/>
    </source>
</evidence>
<dbReference type="OrthoDB" id="5561196at2759"/>
<sequence>MTPRLQPATPVTRNTCLDAFTRLVMQKIHDKDRLLNEEQQVNDKLVQKLRAIASITEALNTKLERAQAKTKEAIDRAREAEQHAGEQQLEITALKQRLEVLSGNTSAQLSIFGKGDVLPSPVITQSNSVRRETSDQEASESAAERRFEEEQQ</sequence>
<gene>
    <name evidence="3" type="ORF">GGI25_004909</name>
</gene>
<accession>A0A9W8G3M9</accession>
<protein>
    <submittedName>
        <fullName evidence="3">Uncharacterized protein</fullName>
    </submittedName>
</protein>
<evidence type="ECO:0000313" key="4">
    <source>
        <dbReference type="Proteomes" id="UP001151518"/>
    </source>
</evidence>
<comment type="caution">
    <text evidence="3">The sequence shown here is derived from an EMBL/GenBank/DDBJ whole genome shotgun (WGS) entry which is preliminary data.</text>
</comment>
<feature type="coiled-coil region" evidence="1">
    <location>
        <begin position="56"/>
        <end position="97"/>
    </location>
</feature>
<evidence type="ECO:0000256" key="2">
    <source>
        <dbReference type="SAM" id="MobiDB-lite"/>
    </source>
</evidence>
<name>A0A9W8G3M9_9FUNG</name>
<dbReference type="Proteomes" id="UP001151518">
    <property type="component" value="Unassembled WGS sequence"/>
</dbReference>
<dbReference type="AlphaFoldDB" id="A0A9W8G3M9"/>
<feature type="compositionally biased region" description="Basic and acidic residues" evidence="2">
    <location>
        <begin position="142"/>
        <end position="152"/>
    </location>
</feature>
<evidence type="ECO:0000256" key="1">
    <source>
        <dbReference type="SAM" id="Coils"/>
    </source>
</evidence>
<reference evidence="3" key="1">
    <citation type="submission" date="2022-07" db="EMBL/GenBank/DDBJ databases">
        <title>Phylogenomic reconstructions and comparative analyses of Kickxellomycotina fungi.</title>
        <authorList>
            <person name="Reynolds N.K."/>
            <person name="Stajich J.E."/>
            <person name="Barry K."/>
            <person name="Grigoriev I.V."/>
            <person name="Crous P."/>
            <person name="Smith M.E."/>
        </authorList>
    </citation>
    <scope>NUCLEOTIDE SEQUENCE</scope>
    <source>
        <strain evidence="3">NRRL 3115</strain>
    </source>
</reference>
<proteinExistence type="predicted"/>